<gene>
    <name evidence="3 5" type="primary">groES</name>
    <name evidence="3" type="synonym">groS</name>
    <name evidence="5" type="ORF">ACFSX4_13980</name>
</gene>
<comment type="caution">
    <text evidence="5">The sequence shown here is derived from an EMBL/GenBank/DDBJ whole genome shotgun (WGS) entry which is preliminary data.</text>
</comment>
<dbReference type="PANTHER" id="PTHR10772">
    <property type="entry name" value="10 KDA HEAT SHOCK PROTEIN"/>
    <property type="match status" value="1"/>
</dbReference>
<comment type="function">
    <text evidence="3 4">Together with the chaperonin GroEL, plays an essential role in assisting protein folding. The GroEL-GroES system forms a nano-cage that allows encapsulation of the non-native substrate proteins and provides a physical environment optimized to promote and accelerate protein folding. GroES binds to the apical surface of the GroEL ring, thereby capping the opening of the GroEL channel.</text>
</comment>
<dbReference type="HAMAP" id="MF_00580">
    <property type="entry name" value="CH10"/>
    <property type="match status" value="1"/>
</dbReference>
<dbReference type="Pfam" id="PF00166">
    <property type="entry name" value="Cpn10"/>
    <property type="match status" value="1"/>
</dbReference>
<protein>
    <recommendedName>
        <fullName evidence="3">Co-chaperonin GroES</fullName>
    </recommendedName>
    <alternativeName>
        <fullName evidence="3">10 kDa chaperonin</fullName>
    </alternativeName>
    <alternativeName>
        <fullName evidence="3">Chaperonin-10</fullName>
        <shortName evidence="3">Cpn10</shortName>
    </alternativeName>
</protein>
<name>A0ABW5WYI7_9STAP</name>
<dbReference type="Gene3D" id="2.30.33.40">
    <property type="entry name" value="GroES chaperonin"/>
    <property type="match status" value="1"/>
</dbReference>
<accession>A0ABW5WYI7</accession>
<evidence type="ECO:0000256" key="3">
    <source>
        <dbReference type="HAMAP-Rule" id="MF_00580"/>
    </source>
</evidence>
<dbReference type="NCBIfam" id="NF001533">
    <property type="entry name" value="PRK00364.2-4"/>
    <property type="match status" value="1"/>
</dbReference>
<dbReference type="InterPro" id="IPR037124">
    <property type="entry name" value="Chaperonin_GroES_sf"/>
</dbReference>
<dbReference type="CDD" id="cd00320">
    <property type="entry name" value="cpn10"/>
    <property type="match status" value="1"/>
</dbReference>
<evidence type="ECO:0000313" key="5">
    <source>
        <dbReference type="EMBL" id="MFD2831582.1"/>
    </source>
</evidence>
<keyword evidence="2 3" id="KW-0143">Chaperone</keyword>
<proteinExistence type="inferred from homology"/>
<sequence>MLKPLGNRVIIDLAQKEETTASGIILTDSAKEKPSEGTVVAVGPGRTLDNGTRVEVEVNEGDRVVYSKFAGTEVKHGDKEYLILTDSEILAVVE</sequence>
<dbReference type="RefSeq" id="WP_377775904.1">
    <property type="nucleotide sequence ID" value="NZ_JBHUOQ010000005.1"/>
</dbReference>
<dbReference type="NCBIfam" id="NF001532">
    <property type="entry name" value="PRK00364.2-3"/>
    <property type="match status" value="1"/>
</dbReference>
<dbReference type="SUPFAM" id="SSF50129">
    <property type="entry name" value="GroES-like"/>
    <property type="match status" value="1"/>
</dbReference>
<organism evidence="5 6">
    <name type="scientific">Corticicoccus populi</name>
    <dbReference type="NCBI Taxonomy" id="1812821"/>
    <lineage>
        <taxon>Bacteria</taxon>
        <taxon>Bacillati</taxon>
        <taxon>Bacillota</taxon>
        <taxon>Bacilli</taxon>
        <taxon>Bacillales</taxon>
        <taxon>Staphylococcaceae</taxon>
        <taxon>Corticicoccus</taxon>
    </lineage>
</organism>
<dbReference type="InterPro" id="IPR020818">
    <property type="entry name" value="Chaperonin_GroES"/>
</dbReference>
<comment type="subunit">
    <text evidence="3">Heptamer of 7 subunits arranged in a ring. Interacts with the chaperonin GroEL.</text>
</comment>
<keyword evidence="6" id="KW-1185">Reference proteome</keyword>
<dbReference type="PANTHER" id="PTHR10772:SF58">
    <property type="entry name" value="CO-CHAPERONIN GROES"/>
    <property type="match status" value="1"/>
</dbReference>
<reference evidence="6" key="1">
    <citation type="journal article" date="2019" name="Int. J. Syst. Evol. Microbiol.">
        <title>The Global Catalogue of Microorganisms (GCM) 10K type strain sequencing project: providing services to taxonomists for standard genome sequencing and annotation.</title>
        <authorList>
            <consortium name="The Broad Institute Genomics Platform"/>
            <consortium name="The Broad Institute Genome Sequencing Center for Infectious Disease"/>
            <person name="Wu L."/>
            <person name="Ma J."/>
        </authorList>
    </citation>
    <scope>NUCLEOTIDE SEQUENCE [LARGE SCALE GENOMIC DNA]</scope>
    <source>
        <strain evidence="6">KCTC 33575</strain>
    </source>
</reference>
<evidence type="ECO:0000313" key="6">
    <source>
        <dbReference type="Proteomes" id="UP001597519"/>
    </source>
</evidence>
<dbReference type="NCBIfam" id="NF001534">
    <property type="entry name" value="PRK00364.2-5"/>
    <property type="match status" value="1"/>
</dbReference>
<evidence type="ECO:0000256" key="1">
    <source>
        <dbReference type="ARBA" id="ARBA00006975"/>
    </source>
</evidence>
<dbReference type="Proteomes" id="UP001597519">
    <property type="component" value="Unassembled WGS sequence"/>
</dbReference>
<keyword evidence="3" id="KW-0963">Cytoplasm</keyword>
<dbReference type="PRINTS" id="PR00297">
    <property type="entry name" value="CHAPERONIN10"/>
</dbReference>
<dbReference type="SMART" id="SM00883">
    <property type="entry name" value="Cpn10"/>
    <property type="match status" value="1"/>
</dbReference>
<dbReference type="EMBL" id="JBHUOQ010000005">
    <property type="protein sequence ID" value="MFD2831582.1"/>
    <property type="molecule type" value="Genomic_DNA"/>
</dbReference>
<comment type="similarity">
    <text evidence="1 3 4">Belongs to the GroES chaperonin family.</text>
</comment>
<dbReference type="NCBIfam" id="NF001531">
    <property type="entry name" value="PRK00364.2-2"/>
    <property type="match status" value="1"/>
</dbReference>
<dbReference type="InterPro" id="IPR011032">
    <property type="entry name" value="GroES-like_sf"/>
</dbReference>
<evidence type="ECO:0000256" key="4">
    <source>
        <dbReference type="RuleBase" id="RU000535"/>
    </source>
</evidence>
<comment type="subcellular location">
    <subcellularLocation>
        <location evidence="3">Cytoplasm</location>
    </subcellularLocation>
</comment>
<evidence type="ECO:0000256" key="2">
    <source>
        <dbReference type="ARBA" id="ARBA00023186"/>
    </source>
</evidence>